<evidence type="ECO:0000313" key="4">
    <source>
        <dbReference type="Proteomes" id="UP000023152"/>
    </source>
</evidence>
<evidence type="ECO:0000256" key="2">
    <source>
        <dbReference type="SAM" id="Phobius"/>
    </source>
</evidence>
<keyword evidence="2" id="KW-0472">Membrane</keyword>
<comment type="caution">
    <text evidence="3">The sequence shown here is derived from an EMBL/GenBank/DDBJ whole genome shotgun (WGS) entry which is preliminary data.</text>
</comment>
<evidence type="ECO:0000313" key="3">
    <source>
        <dbReference type="EMBL" id="ETO29787.1"/>
    </source>
</evidence>
<sequence length="457" mass="53436">MESKCSRKRTRKSAEHTHTIDEAEPPRKKRKTSTKKLDNTKHSTAAYFPRSRRTDLLRDDPAASGFLFIFYFLIVLFFLNRVQNTRGGEKKKQHKPFFFFLAVTWCKTLSCATNQKQCCSFLLCQQKKKRIENKSDEVEILSNGKTSDEKEDKIPWRQPQKRSLVKENIFDLKHYPLRYHQKELIPKEQIDLFEDSLAGNYVSEDPLYQDKDGNSIIIFTSQWWCVQIWGLIARPGCPVYVHINPAYVSWCRKHNIQVQEYGPAAHDEFFAWSESIEATDKNCNSDNTHEMYVSSDCRNLWVLGMVVSINEWITVRFNLANVIVEMQFCHDDPRLRIHPRHAHNIIMNLSIVPITVDTKKTVEVYDEASDQVYYFDPNSTCPNEMWAPALAECSSSDPNFWSFSSQSPNTRDLHCLPMLKDCASPCPPILQPFLPEDLKTHWEQHFKNKNKNKKKKK</sequence>
<feature type="compositionally biased region" description="Basic and acidic residues" evidence="1">
    <location>
        <begin position="12"/>
        <end position="26"/>
    </location>
</feature>
<organism evidence="3 4">
    <name type="scientific">Reticulomyxa filosa</name>
    <dbReference type="NCBI Taxonomy" id="46433"/>
    <lineage>
        <taxon>Eukaryota</taxon>
        <taxon>Sar</taxon>
        <taxon>Rhizaria</taxon>
        <taxon>Retaria</taxon>
        <taxon>Foraminifera</taxon>
        <taxon>Monothalamids</taxon>
        <taxon>Reticulomyxidae</taxon>
        <taxon>Reticulomyxa</taxon>
    </lineage>
</organism>
<feature type="transmembrane region" description="Helical" evidence="2">
    <location>
        <begin position="62"/>
        <end position="82"/>
    </location>
</feature>
<keyword evidence="4" id="KW-1185">Reference proteome</keyword>
<gene>
    <name evidence="3" type="ORF">RFI_07335</name>
</gene>
<keyword evidence="2" id="KW-1133">Transmembrane helix</keyword>
<feature type="region of interest" description="Disordered" evidence="1">
    <location>
        <begin position="1"/>
        <end position="38"/>
    </location>
</feature>
<feature type="compositionally biased region" description="Basic residues" evidence="1">
    <location>
        <begin position="1"/>
        <end position="11"/>
    </location>
</feature>
<dbReference type="Proteomes" id="UP000023152">
    <property type="component" value="Unassembled WGS sequence"/>
</dbReference>
<dbReference type="AlphaFoldDB" id="X6NWW9"/>
<keyword evidence="2" id="KW-0812">Transmembrane</keyword>
<reference evidence="3 4" key="1">
    <citation type="journal article" date="2013" name="Curr. Biol.">
        <title>The Genome of the Foraminiferan Reticulomyxa filosa.</title>
        <authorList>
            <person name="Glockner G."/>
            <person name="Hulsmann N."/>
            <person name="Schleicher M."/>
            <person name="Noegel A.A."/>
            <person name="Eichinger L."/>
            <person name="Gallinger C."/>
            <person name="Pawlowski J."/>
            <person name="Sierra R."/>
            <person name="Euteneuer U."/>
            <person name="Pillet L."/>
            <person name="Moustafa A."/>
            <person name="Platzer M."/>
            <person name="Groth M."/>
            <person name="Szafranski K."/>
            <person name="Schliwa M."/>
        </authorList>
    </citation>
    <scope>NUCLEOTIDE SEQUENCE [LARGE SCALE GENOMIC DNA]</scope>
</reference>
<name>X6NWW9_RETFI</name>
<protein>
    <submittedName>
        <fullName evidence="3">Uncharacterized protein</fullName>
    </submittedName>
</protein>
<evidence type="ECO:0000256" key="1">
    <source>
        <dbReference type="SAM" id="MobiDB-lite"/>
    </source>
</evidence>
<accession>X6NWW9</accession>
<proteinExistence type="predicted"/>
<dbReference type="EMBL" id="ASPP01005846">
    <property type="protein sequence ID" value="ETO29787.1"/>
    <property type="molecule type" value="Genomic_DNA"/>
</dbReference>